<sequence length="375" mass="41816">MEELNDNDFDEIFKNKITANYLEYEEDSWLKMERKLRRRERFVFYRNASIILLFLSFGVGLYFIKDHKLPDSPVYMVKKATENTPEITSPASKLSDNFTENKVAHRVIVSKQILNKSSQAATAQIIQSTENPVTEQGIVANSHPTEGQNKAVIAIQDVAEPPVRENAIPKVSSKVKAKLPNSLAFVIGPDFNSTENAIGGKSGMAIGVGMSVGLTKRLSVQTGLNYGSKNYEAKAYDYTFNNQNIVNTISAIDAACKVLEIPLRAAYTLTDNQKSSISLNAGLSSYIMLKENYRFVYTPASGKKDRFLEKENANQHFLSVIDLSATYNIKLRNKKFALGLEPYLKIPLSGIGEGRVPLKSSGISLKLNYELTQKY</sequence>
<keyword evidence="1" id="KW-0812">Transmembrane</keyword>
<proteinExistence type="predicted"/>
<dbReference type="AlphaFoldDB" id="A0A1I2YWN8"/>
<dbReference type="RefSeq" id="WP_090995495.1">
    <property type="nucleotide sequence ID" value="NZ_FOPP01000008.1"/>
</dbReference>
<keyword evidence="1" id="KW-0472">Membrane</keyword>
<evidence type="ECO:0000256" key="1">
    <source>
        <dbReference type="SAM" id="Phobius"/>
    </source>
</evidence>
<gene>
    <name evidence="3" type="ORF">SAMN04489864_108146</name>
</gene>
<dbReference type="Proteomes" id="UP000199666">
    <property type="component" value="Unassembled WGS sequence"/>
</dbReference>
<evidence type="ECO:0000313" key="3">
    <source>
        <dbReference type="EMBL" id="SFH30088.1"/>
    </source>
</evidence>
<feature type="domain" description="Outer membrane protein beta-barrel" evidence="2">
    <location>
        <begin position="199"/>
        <end position="340"/>
    </location>
</feature>
<evidence type="ECO:0000259" key="2">
    <source>
        <dbReference type="Pfam" id="PF13568"/>
    </source>
</evidence>
<dbReference type="OrthoDB" id="1523584at2"/>
<dbReference type="Pfam" id="PF13568">
    <property type="entry name" value="OMP_b-brl_2"/>
    <property type="match status" value="1"/>
</dbReference>
<feature type="transmembrane region" description="Helical" evidence="1">
    <location>
        <begin position="43"/>
        <end position="64"/>
    </location>
</feature>
<dbReference type="InterPro" id="IPR025665">
    <property type="entry name" value="Beta-barrel_OMP_2"/>
</dbReference>
<keyword evidence="1" id="KW-1133">Transmembrane helix</keyword>
<keyword evidence="4" id="KW-1185">Reference proteome</keyword>
<name>A0A1I2YWN8_9SPHI</name>
<dbReference type="STRING" id="414048.SAMN04489864_108146"/>
<evidence type="ECO:0000313" key="4">
    <source>
        <dbReference type="Proteomes" id="UP000199666"/>
    </source>
</evidence>
<dbReference type="EMBL" id="FOPP01000008">
    <property type="protein sequence ID" value="SFH30088.1"/>
    <property type="molecule type" value="Genomic_DNA"/>
</dbReference>
<reference evidence="3 4" key="1">
    <citation type="submission" date="2016-10" db="EMBL/GenBank/DDBJ databases">
        <authorList>
            <person name="de Groot N.N."/>
        </authorList>
    </citation>
    <scope>NUCLEOTIDE SEQUENCE [LARGE SCALE GENOMIC DNA]</scope>
    <source>
        <strain evidence="3 4">DSM 18684</strain>
    </source>
</reference>
<accession>A0A1I2YWN8</accession>
<protein>
    <submittedName>
        <fullName evidence="3">Outer membrane protein beta-barrel domain-containing protein</fullName>
    </submittedName>
</protein>
<organism evidence="3 4">
    <name type="scientific">Pedobacter insulae</name>
    <dbReference type="NCBI Taxonomy" id="414048"/>
    <lineage>
        <taxon>Bacteria</taxon>
        <taxon>Pseudomonadati</taxon>
        <taxon>Bacteroidota</taxon>
        <taxon>Sphingobacteriia</taxon>
        <taxon>Sphingobacteriales</taxon>
        <taxon>Sphingobacteriaceae</taxon>
        <taxon>Pedobacter</taxon>
    </lineage>
</organism>